<sequence>MKQQHILQPKLRFPEFEGDWNETKLKEITSLITKGTTPKSFYNQGINFVKLESLDGFNIDKRKFVYIDSETHENELKRSQLKVNDILFAIAGATVGKVAYVKQEILPANTNQALAIIRLKENVNHNYILQILSSRQMKNYIYMNMSVGAQPNISLEQLNNFYYKSPSLPEQQKIADYLSTVDNKINLLEEKKAQLALYKKAMMQKLFSQEIRFKDNNGNDFPDWESFQLKDILLEHKEKNKGYKYTEVVSVAKEKGVINQIEHLGRSYSAENIEHYKVVNPFDVVYTKSPTSGFPFGIIKQNKLNRSAVLSPLYAVFKPKTIYLGMLLHDLFLSEVETFNYLIPLVQKGAKNTMNINNEDFLNGKKYKLPTSEKEQQKIANFLSAIDENIEKVNEQITQTQSFKKAMLQQMFV</sequence>
<dbReference type="GO" id="GO:0004519">
    <property type="term" value="F:endonuclease activity"/>
    <property type="evidence" value="ECO:0007669"/>
    <property type="project" value="UniProtKB-KW"/>
</dbReference>
<dbReference type="AlphaFoldDB" id="A0A3P3VW40"/>
<keyword evidence="2" id="KW-0680">Restriction system</keyword>
<evidence type="ECO:0000256" key="1">
    <source>
        <dbReference type="ARBA" id="ARBA00010923"/>
    </source>
</evidence>
<feature type="domain" description="Type I restriction modification DNA specificity" evidence="4">
    <location>
        <begin position="19"/>
        <end position="195"/>
    </location>
</feature>
<comment type="similarity">
    <text evidence="1">Belongs to the type-I restriction system S methylase family.</text>
</comment>
<keyword evidence="5" id="KW-0540">Nuclease</keyword>
<keyword evidence="3" id="KW-0238">DNA-binding</keyword>
<dbReference type="InterPro" id="IPR000055">
    <property type="entry name" value="Restrct_endonuc_typeI_TRD"/>
</dbReference>
<evidence type="ECO:0000313" key="6">
    <source>
        <dbReference type="Proteomes" id="UP000275719"/>
    </source>
</evidence>
<comment type="caution">
    <text evidence="5">The sequence shown here is derived from an EMBL/GenBank/DDBJ whole genome shotgun (WGS) entry which is preliminary data.</text>
</comment>
<dbReference type="Gene3D" id="3.90.220.20">
    <property type="entry name" value="DNA methylase specificity domains"/>
    <property type="match status" value="2"/>
</dbReference>
<dbReference type="Pfam" id="PF01420">
    <property type="entry name" value="Methylase_S"/>
    <property type="match status" value="1"/>
</dbReference>
<dbReference type="Gene3D" id="1.10.287.1120">
    <property type="entry name" value="Bipartite methylase S protein"/>
    <property type="match status" value="1"/>
</dbReference>
<name>A0A3P3VW40_9FLAO</name>
<organism evidence="5 6">
    <name type="scientific">Paenimyroides tangerinum</name>
    <dbReference type="NCBI Taxonomy" id="2488728"/>
    <lineage>
        <taxon>Bacteria</taxon>
        <taxon>Pseudomonadati</taxon>
        <taxon>Bacteroidota</taxon>
        <taxon>Flavobacteriia</taxon>
        <taxon>Flavobacteriales</taxon>
        <taxon>Flavobacteriaceae</taxon>
        <taxon>Paenimyroides</taxon>
    </lineage>
</organism>
<keyword evidence="6" id="KW-1185">Reference proteome</keyword>
<dbReference type="CDD" id="cd17246">
    <property type="entry name" value="RMtype1_S_SonII-TRD2-CR2_like"/>
    <property type="match status" value="1"/>
</dbReference>
<dbReference type="GO" id="GO:0009307">
    <property type="term" value="P:DNA restriction-modification system"/>
    <property type="evidence" value="ECO:0007669"/>
    <property type="project" value="UniProtKB-KW"/>
</dbReference>
<keyword evidence="5" id="KW-0255">Endonuclease</keyword>
<reference evidence="5 6" key="1">
    <citation type="submission" date="2018-11" db="EMBL/GenBank/DDBJ databases">
        <title>Flavobacterium sp. nov., YIM 102701-2 draft genome.</title>
        <authorList>
            <person name="Li G."/>
            <person name="Jiang Y."/>
        </authorList>
    </citation>
    <scope>NUCLEOTIDE SEQUENCE [LARGE SCALE GENOMIC DNA]</scope>
    <source>
        <strain evidence="5 6">YIM 102701-2</strain>
    </source>
</reference>
<gene>
    <name evidence="5" type="ORF">EG240_16050</name>
</gene>
<evidence type="ECO:0000256" key="2">
    <source>
        <dbReference type="ARBA" id="ARBA00022747"/>
    </source>
</evidence>
<accession>A0A3P3VW40</accession>
<dbReference type="OrthoDB" id="667970at2"/>
<evidence type="ECO:0000256" key="3">
    <source>
        <dbReference type="ARBA" id="ARBA00023125"/>
    </source>
</evidence>
<keyword evidence="5" id="KW-0378">Hydrolase</keyword>
<dbReference type="InterPro" id="IPR052021">
    <property type="entry name" value="Type-I_RS_S_subunit"/>
</dbReference>
<dbReference type="InterPro" id="IPR044946">
    <property type="entry name" value="Restrct_endonuc_typeI_TRD_sf"/>
</dbReference>
<protein>
    <submittedName>
        <fullName evidence="5">Restriction endonuclease subunit S</fullName>
    </submittedName>
</protein>
<dbReference type="PANTHER" id="PTHR30408">
    <property type="entry name" value="TYPE-1 RESTRICTION ENZYME ECOKI SPECIFICITY PROTEIN"/>
    <property type="match status" value="1"/>
</dbReference>
<evidence type="ECO:0000259" key="4">
    <source>
        <dbReference type="Pfam" id="PF01420"/>
    </source>
</evidence>
<proteinExistence type="inferred from homology"/>
<dbReference type="Proteomes" id="UP000275719">
    <property type="component" value="Unassembled WGS sequence"/>
</dbReference>
<dbReference type="EMBL" id="RQVQ01000078">
    <property type="protein sequence ID" value="RRJ86664.1"/>
    <property type="molecule type" value="Genomic_DNA"/>
</dbReference>
<dbReference type="SUPFAM" id="SSF116734">
    <property type="entry name" value="DNA methylase specificity domain"/>
    <property type="match status" value="2"/>
</dbReference>
<dbReference type="PANTHER" id="PTHR30408:SF12">
    <property type="entry name" value="TYPE I RESTRICTION ENZYME MJAVIII SPECIFICITY SUBUNIT"/>
    <property type="match status" value="1"/>
</dbReference>
<dbReference type="GO" id="GO:0003677">
    <property type="term" value="F:DNA binding"/>
    <property type="evidence" value="ECO:0007669"/>
    <property type="project" value="UniProtKB-KW"/>
</dbReference>
<evidence type="ECO:0000313" key="5">
    <source>
        <dbReference type="EMBL" id="RRJ86664.1"/>
    </source>
</evidence>
<dbReference type="RefSeq" id="WP_125020344.1">
    <property type="nucleotide sequence ID" value="NZ_RQVQ01000078.1"/>
</dbReference>